<evidence type="ECO:0000313" key="1">
    <source>
        <dbReference type="EMBL" id="KAJ7724813.1"/>
    </source>
</evidence>
<accession>A0AAD7HNS6</accession>
<sequence length="514" mass="56598">MGGEHNTYVNFPDVHNPLRLQLHQSSAVWPLEILLPSLDPTQKDEQLFWDLTPRDTNPIEAHQLNSDNTRALRLPNTEGGNKHLKARLAAAVQLTQSRGVEIRRLRSELNSRNLIGIPMQDSSAFPSMPQHKGCKWAHWALRAIGHIKAPTKGLQWPVHIWRCNFKVFSKSSSLLGAQAQALGDIIILRCLNLPEVDGMATVDVDTILIGVLALESHLDNYNLFQYLLSFPYLDSDVEITEYYTLSLPSLNRRLGKISNKFWDLTPRDTNPIEGSHAQDNQVINTNHSLTEAILLAHQFDSDNACAIKASVEFGIWENSNNSARARFSSQAACQARARAKNAETATAEGGSKGLKARLVAVEQLTHSKDVEIQCLRSQLNSRNLTVPIPTKDSDAGPSTPQCKGAFSPTFIDISHSPKSDIAPSSSSPIAGPSKLPDLLFSGLSGVQPLFLPDSDLDYVDALRSAHLIKQTFSLIKMGGERCADRMNNVFEEMGCYAVDGDDEVLASDPRPCSP</sequence>
<proteinExistence type="predicted"/>
<reference evidence="1" key="1">
    <citation type="submission" date="2023-03" db="EMBL/GenBank/DDBJ databases">
        <title>Massive genome expansion in bonnet fungi (Mycena s.s.) driven by repeated elements and novel gene families across ecological guilds.</title>
        <authorList>
            <consortium name="Lawrence Berkeley National Laboratory"/>
            <person name="Harder C.B."/>
            <person name="Miyauchi S."/>
            <person name="Viragh M."/>
            <person name="Kuo A."/>
            <person name="Thoen E."/>
            <person name="Andreopoulos B."/>
            <person name="Lu D."/>
            <person name="Skrede I."/>
            <person name="Drula E."/>
            <person name="Henrissat B."/>
            <person name="Morin E."/>
            <person name="Kohler A."/>
            <person name="Barry K."/>
            <person name="LaButti K."/>
            <person name="Morin E."/>
            <person name="Salamov A."/>
            <person name="Lipzen A."/>
            <person name="Mereny Z."/>
            <person name="Hegedus B."/>
            <person name="Baldrian P."/>
            <person name="Stursova M."/>
            <person name="Weitz H."/>
            <person name="Taylor A."/>
            <person name="Grigoriev I.V."/>
            <person name="Nagy L.G."/>
            <person name="Martin F."/>
            <person name="Kauserud H."/>
        </authorList>
    </citation>
    <scope>NUCLEOTIDE SEQUENCE</scope>
    <source>
        <strain evidence="1">CBHHK188m</strain>
    </source>
</reference>
<dbReference type="Proteomes" id="UP001215280">
    <property type="component" value="Unassembled WGS sequence"/>
</dbReference>
<keyword evidence="2" id="KW-1185">Reference proteome</keyword>
<name>A0AAD7HNS6_9AGAR</name>
<gene>
    <name evidence="1" type="ORF">DFH07DRAFT_783165</name>
</gene>
<protein>
    <submittedName>
        <fullName evidence="1">Uncharacterized protein</fullName>
    </submittedName>
</protein>
<comment type="caution">
    <text evidence="1">The sequence shown here is derived from an EMBL/GenBank/DDBJ whole genome shotgun (WGS) entry which is preliminary data.</text>
</comment>
<organism evidence="1 2">
    <name type="scientific">Mycena maculata</name>
    <dbReference type="NCBI Taxonomy" id="230809"/>
    <lineage>
        <taxon>Eukaryota</taxon>
        <taxon>Fungi</taxon>
        <taxon>Dikarya</taxon>
        <taxon>Basidiomycota</taxon>
        <taxon>Agaricomycotina</taxon>
        <taxon>Agaricomycetes</taxon>
        <taxon>Agaricomycetidae</taxon>
        <taxon>Agaricales</taxon>
        <taxon>Marasmiineae</taxon>
        <taxon>Mycenaceae</taxon>
        <taxon>Mycena</taxon>
    </lineage>
</organism>
<dbReference type="AlphaFoldDB" id="A0AAD7HNS6"/>
<evidence type="ECO:0000313" key="2">
    <source>
        <dbReference type="Proteomes" id="UP001215280"/>
    </source>
</evidence>
<dbReference type="EMBL" id="JARJLG010000234">
    <property type="protein sequence ID" value="KAJ7724813.1"/>
    <property type="molecule type" value="Genomic_DNA"/>
</dbReference>